<keyword evidence="12" id="KW-0675">Receptor</keyword>
<reference evidence="12" key="1">
    <citation type="submission" date="2022-07" db="EMBL/GenBank/DDBJ databases">
        <title>Description and genome-wide analysis of Profundicola chukchiensis gen. nov., sp. nov., marine bacteria isolated from bottom sediments of the Chukchi Sea.</title>
        <authorList>
            <person name="Romanenko L."/>
            <person name="Otstavnykh N."/>
            <person name="Kurilenko V."/>
            <person name="Eremeev V."/>
            <person name="Velansky P."/>
            <person name="Mikhailov V."/>
            <person name="Isaeva M."/>
        </authorList>
    </citation>
    <scope>NUCLEOTIDE SEQUENCE</scope>
    <source>
        <strain evidence="12">KMM 9713</strain>
    </source>
</reference>
<feature type="domain" description="TonB-dependent receptor-like beta-barrel" evidence="10">
    <location>
        <begin position="228"/>
        <end position="664"/>
    </location>
</feature>
<evidence type="ECO:0000256" key="8">
    <source>
        <dbReference type="PROSITE-ProRule" id="PRU01360"/>
    </source>
</evidence>
<keyword evidence="3 8" id="KW-1134">Transmembrane beta strand</keyword>
<accession>A0A9X4N0S3</accession>
<sequence length="704" mass="79480">MKNKYKWLMLACLPMLSFGQEIKEEIINDQDSIEFLASDKIHLSDIIIKGDFFTDPTFTIEVNNQDKKAVQPKNVADLFQDVDGMSFIKRGNYAIDPSFRASQYEELNIQYDGGVKAMHACPNRMDPVTTHVLPEDIDKIEIIKGPYSVRYGANFGGVINMVTNKPDLGDLGISGDLKAGYESNGNTYLTATGLKYVANKFHLKGNLGYRDFGNYKDGNGVEVPSAFRSTDYSLGAGFSPSIKHHFMVNWRQSFGRDVLHAGLPMDTDSDDSSIFSFDYYADHLEGKIKQVAFKAYYSFVDHVMSNSLRPSFNKMSAISEVEATTYGGKLEAQYVPNESLKLYLGADMFNVERAGTKYMIKKLDMQGNPIANPSTMESDVWQDAYVNDLGLFVEANYQFKKPLVLKAGLRLDFIESKPELVAENFKQIYGELDTYHDTNLSGHIGLKFSPNKKMIYELAIGQGVRSANMTERYINYFTVGQDRYNYVGNPNLKPEINCQVELGFKNKARLNENSQIKFNYGASVYYSMIENYISAIIDPSLATMMAPDVKTYINVEEAYKTGFEFFVDTQINPSCSFGTSLAHVYAKNKDFDESLPLLPPFTAKFNLMYEQDDFGANLKFRALSTQKNLATSFGETETPGYGIWDFEMTYMPIKGLSIGGAVQNMFDKAYHNHQNFSFVNQSDFGDVPINEPGRNFSIFTRYSF</sequence>
<dbReference type="InterPro" id="IPR000531">
    <property type="entry name" value="Beta-barrel_TonB"/>
</dbReference>
<dbReference type="PROSITE" id="PS52016">
    <property type="entry name" value="TONB_DEPENDENT_REC_3"/>
    <property type="match status" value="1"/>
</dbReference>
<dbReference type="SUPFAM" id="SSF56935">
    <property type="entry name" value="Porins"/>
    <property type="match status" value="1"/>
</dbReference>
<comment type="caution">
    <text evidence="12">The sequence shown here is derived from an EMBL/GenBank/DDBJ whole genome shotgun (WGS) entry which is preliminary data.</text>
</comment>
<dbReference type="AlphaFoldDB" id="A0A9X4N0S3"/>
<dbReference type="Gene3D" id="2.40.170.20">
    <property type="entry name" value="TonB-dependent receptor, beta-barrel domain"/>
    <property type="match status" value="1"/>
</dbReference>
<organism evidence="12 13">
    <name type="scientific">Profundicola chukchiensis</name>
    <dbReference type="NCBI Taxonomy" id="2961959"/>
    <lineage>
        <taxon>Bacteria</taxon>
        <taxon>Pseudomonadati</taxon>
        <taxon>Bacteroidota</taxon>
        <taxon>Flavobacteriia</taxon>
        <taxon>Flavobacteriales</taxon>
        <taxon>Weeksellaceae</taxon>
        <taxon>Profundicola</taxon>
    </lineage>
</organism>
<name>A0A9X4N0S3_9FLAO</name>
<evidence type="ECO:0000256" key="9">
    <source>
        <dbReference type="RuleBase" id="RU003357"/>
    </source>
</evidence>
<evidence type="ECO:0000256" key="5">
    <source>
        <dbReference type="ARBA" id="ARBA00023077"/>
    </source>
</evidence>
<evidence type="ECO:0000256" key="7">
    <source>
        <dbReference type="ARBA" id="ARBA00023237"/>
    </source>
</evidence>
<dbReference type="Pfam" id="PF00593">
    <property type="entry name" value="TonB_dep_Rec_b-barrel"/>
    <property type="match status" value="1"/>
</dbReference>
<keyword evidence="4 8" id="KW-0812">Transmembrane</keyword>
<dbReference type="InterPro" id="IPR037066">
    <property type="entry name" value="Plug_dom_sf"/>
</dbReference>
<keyword evidence="13" id="KW-1185">Reference proteome</keyword>
<dbReference type="GO" id="GO:0015344">
    <property type="term" value="F:siderophore uptake transmembrane transporter activity"/>
    <property type="evidence" value="ECO:0007669"/>
    <property type="project" value="TreeGrafter"/>
</dbReference>
<dbReference type="GO" id="GO:0009279">
    <property type="term" value="C:cell outer membrane"/>
    <property type="evidence" value="ECO:0007669"/>
    <property type="project" value="UniProtKB-SubCell"/>
</dbReference>
<gene>
    <name evidence="12" type="ORF">NMK71_09960</name>
</gene>
<evidence type="ECO:0000256" key="3">
    <source>
        <dbReference type="ARBA" id="ARBA00022452"/>
    </source>
</evidence>
<comment type="subcellular location">
    <subcellularLocation>
        <location evidence="1 8">Cell outer membrane</location>
        <topology evidence="1 8">Multi-pass membrane protein</topology>
    </subcellularLocation>
</comment>
<evidence type="ECO:0000256" key="4">
    <source>
        <dbReference type="ARBA" id="ARBA00022692"/>
    </source>
</evidence>
<evidence type="ECO:0000256" key="2">
    <source>
        <dbReference type="ARBA" id="ARBA00022448"/>
    </source>
</evidence>
<keyword evidence="5 9" id="KW-0798">TonB box</keyword>
<dbReference type="InterPro" id="IPR012910">
    <property type="entry name" value="Plug_dom"/>
</dbReference>
<evidence type="ECO:0000256" key="6">
    <source>
        <dbReference type="ARBA" id="ARBA00023136"/>
    </source>
</evidence>
<keyword evidence="6 8" id="KW-0472">Membrane</keyword>
<keyword evidence="7 8" id="KW-0998">Cell outer membrane</keyword>
<dbReference type="Gene3D" id="2.170.130.10">
    <property type="entry name" value="TonB-dependent receptor, plug domain"/>
    <property type="match status" value="1"/>
</dbReference>
<evidence type="ECO:0000259" key="11">
    <source>
        <dbReference type="Pfam" id="PF07715"/>
    </source>
</evidence>
<comment type="similarity">
    <text evidence="8 9">Belongs to the TonB-dependent receptor family.</text>
</comment>
<evidence type="ECO:0000259" key="10">
    <source>
        <dbReference type="Pfam" id="PF00593"/>
    </source>
</evidence>
<dbReference type="Pfam" id="PF07715">
    <property type="entry name" value="Plug"/>
    <property type="match status" value="1"/>
</dbReference>
<dbReference type="InterPro" id="IPR036942">
    <property type="entry name" value="Beta-barrel_TonB_sf"/>
</dbReference>
<proteinExistence type="inferred from homology"/>
<dbReference type="Proteomes" id="UP001152599">
    <property type="component" value="Unassembled WGS sequence"/>
</dbReference>
<evidence type="ECO:0000256" key="1">
    <source>
        <dbReference type="ARBA" id="ARBA00004571"/>
    </source>
</evidence>
<dbReference type="GO" id="GO:0044718">
    <property type="term" value="P:siderophore transmembrane transport"/>
    <property type="evidence" value="ECO:0007669"/>
    <property type="project" value="TreeGrafter"/>
</dbReference>
<evidence type="ECO:0000313" key="13">
    <source>
        <dbReference type="Proteomes" id="UP001152599"/>
    </source>
</evidence>
<dbReference type="InterPro" id="IPR039426">
    <property type="entry name" value="TonB-dep_rcpt-like"/>
</dbReference>
<feature type="domain" description="TonB-dependent receptor plug" evidence="11">
    <location>
        <begin position="62"/>
        <end position="157"/>
    </location>
</feature>
<dbReference type="RefSeq" id="WP_304421077.1">
    <property type="nucleotide sequence ID" value="NZ_JANCMU010000006.1"/>
</dbReference>
<dbReference type="EMBL" id="JANCMU010000006">
    <property type="protein sequence ID" value="MDG4946742.1"/>
    <property type="molecule type" value="Genomic_DNA"/>
</dbReference>
<keyword evidence="2 8" id="KW-0813">Transport</keyword>
<dbReference type="PANTHER" id="PTHR30069:SF49">
    <property type="entry name" value="OUTER MEMBRANE PROTEIN C"/>
    <property type="match status" value="1"/>
</dbReference>
<protein>
    <submittedName>
        <fullName evidence="12">TonB-dependent receptor</fullName>
    </submittedName>
</protein>
<dbReference type="PANTHER" id="PTHR30069">
    <property type="entry name" value="TONB-DEPENDENT OUTER MEMBRANE RECEPTOR"/>
    <property type="match status" value="1"/>
</dbReference>
<evidence type="ECO:0000313" key="12">
    <source>
        <dbReference type="EMBL" id="MDG4946742.1"/>
    </source>
</evidence>